<gene>
    <name evidence="1" type="ORF">BURPS1710A_A0780</name>
</gene>
<dbReference type="EMBL" id="CM000833">
    <property type="protein sequence ID" value="EET05988.1"/>
    <property type="molecule type" value="Genomic_DNA"/>
</dbReference>
<dbReference type="Proteomes" id="UP000001812">
    <property type="component" value="Chromosome II"/>
</dbReference>
<dbReference type="HOGENOM" id="CLU_2877203_0_0_4"/>
<dbReference type="AlphaFoldDB" id="A0A0E1VYM4"/>
<accession>A0A0E1VYM4</accession>
<protein>
    <submittedName>
        <fullName evidence="1">Transposase</fullName>
    </submittedName>
</protein>
<reference evidence="1" key="1">
    <citation type="submission" date="2009-05" db="EMBL/GenBank/DDBJ databases">
        <authorList>
            <person name="Harkins D.M."/>
            <person name="DeShazer D."/>
            <person name="Woods D.E."/>
            <person name="Brinkac L.M."/>
            <person name="Brown K.A."/>
            <person name="Hung G.C."/>
            <person name="Tuanyok A."/>
            <person name="Zhang B."/>
            <person name="Nierman W.C."/>
        </authorList>
    </citation>
    <scope>NUCLEOTIDE SEQUENCE [LARGE SCALE GENOMIC DNA]</scope>
    <source>
        <strain evidence="1">1710a</strain>
    </source>
</reference>
<proteinExistence type="predicted"/>
<organism evidence="1">
    <name type="scientific">Burkholderia pseudomallei 1710a</name>
    <dbReference type="NCBI Taxonomy" id="320371"/>
    <lineage>
        <taxon>Bacteria</taxon>
        <taxon>Pseudomonadati</taxon>
        <taxon>Pseudomonadota</taxon>
        <taxon>Betaproteobacteria</taxon>
        <taxon>Burkholderiales</taxon>
        <taxon>Burkholderiaceae</taxon>
        <taxon>Burkholderia</taxon>
        <taxon>pseudomallei group</taxon>
    </lineage>
</organism>
<evidence type="ECO:0000313" key="1">
    <source>
        <dbReference type="EMBL" id="EET05988.1"/>
    </source>
</evidence>
<name>A0A0E1VYM4_BURPE</name>
<sequence length="63" mass="6948">MCTDTNEARWSNGCYRARNWSAYAAGLINLGNATMWVAKAELEGAPDAAPMRGRPRIYSDIVI</sequence>